<evidence type="ECO:0000313" key="2">
    <source>
        <dbReference type="Proteomes" id="UP000704712"/>
    </source>
</evidence>
<name>A0A8S9TJW4_PHYIN</name>
<dbReference type="AlphaFoldDB" id="A0A8S9TJW4"/>
<sequence length="60" mass="6790">MERLRPRRQQSKVNTVRRLDPVPEYADMDSHAKAEIFACLKYSASSKRRGGPETQADVAA</sequence>
<protein>
    <submittedName>
        <fullName evidence="1">Uncharacterized protein</fullName>
    </submittedName>
</protein>
<dbReference type="EMBL" id="JAACNO010003143">
    <property type="protein sequence ID" value="KAF4128263.1"/>
    <property type="molecule type" value="Genomic_DNA"/>
</dbReference>
<comment type="caution">
    <text evidence="1">The sequence shown here is derived from an EMBL/GenBank/DDBJ whole genome shotgun (WGS) entry which is preliminary data.</text>
</comment>
<evidence type="ECO:0000313" key="1">
    <source>
        <dbReference type="EMBL" id="KAF4128263.1"/>
    </source>
</evidence>
<dbReference type="Proteomes" id="UP000704712">
    <property type="component" value="Unassembled WGS sequence"/>
</dbReference>
<gene>
    <name evidence="1" type="ORF">GN958_ATG22525</name>
</gene>
<organism evidence="1 2">
    <name type="scientific">Phytophthora infestans</name>
    <name type="common">Potato late blight agent</name>
    <name type="synonym">Botrytis infestans</name>
    <dbReference type="NCBI Taxonomy" id="4787"/>
    <lineage>
        <taxon>Eukaryota</taxon>
        <taxon>Sar</taxon>
        <taxon>Stramenopiles</taxon>
        <taxon>Oomycota</taxon>
        <taxon>Peronosporomycetes</taxon>
        <taxon>Peronosporales</taxon>
        <taxon>Peronosporaceae</taxon>
        <taxon>Phytophthora</taxon>
    </lineage>
</organism>
<accession>A0A8S9TJW4</accession>
<proteinExistence type="predicted"/>
<reference evidence="1" key="1">
    <citation type="submission" date="2020-03" db="EMBL/GenBank/DDBJ databases">
        <title>Hybrid Assembly of Korean Phytophthora infestans isolates.</title>
        <authorList>
            <person name="Prokchorchik M."/>
            <person name="Lee Y."/>
            <person name="Seo J."/>
            <person name="Cho J.-H."/>
            <person name="Park Y.-E."/>
            <person name="Jang D.-C."/>
            <person name="Im J.-S."/>
            <person name="Choi J.-G."/>
            <person name="Park H.-J."/>
            <person name="Lee G.-B."/>
            <person name="Lee Y.-G."/>
            <person name="Hong S.-Y."/>
            <person name="Cho K."/>
            <person name="Sohn K.H."/>
        </authorList>
    </citation>
    <scope>NUCLEOTIDE SEQUENCE</scope>
    <source>
        <strain evidence="1">KR_2_A2</strain>
    </source>
</reference>